<dbReference type="RefSeq" id="XP_053536195.1">
    <property type="nucleotide sequence ID" value="XM_053680220.1"/>
</dbReference>
<dbReference type="GO" id="GO:0006284">
    <property type="term" value="P:base-excision repair"/>
    <property type="evidence" value="ECO:0007669"/>
    <property type="project" value="TreeGrafter"/>
</dbReference>
<keyword evidence="7 10" id="KW-0460">Magnesium</keyword>
<dbReference type="GO" id="GO:0005634">
    <property type="term" value="C:nucleus"/>
    <property type="evidence" value="ECO:0007669"/>
    <property type="project" value="TreeGrafter"/>
</dbReference>
<dbReference type="Pfam" id="PF03372">
    <property type="entry name" value="Exo_endo_phos"/>
    <property type="match status" value="1"/>
</dbReference>
<dbReference type="SUPFAM" id="SSF56219">
    <property type="entry name" value="DNase I-like"/>
    <property type="match status" value="1"/>
</dbReference>
<dbReference type="InterPro" id="IPR036691">
    <property type="entry name" value="Endo/exonu/phosph_ase_sf"/>
</dbReference>
<dbReference type="Proteomes" id="UP000221080">
    <property type="component" value="Chromosome 1"/>
</dbReference>
<evidence type="ECO:0000313" key="15">
    <source>
        <dbReference type="RefSeq" id="XP_053536197.1"/>
    </source>
</evidence>
<dbReference type="GO" id="GO:0046872">
    <property type="term" value="F:metal ion binding"/>
    <property type="evidence" value="ECO:0007669"/>
    <property type="project" value="UniProtKB-KW"/>
</dbReference>
<evidence type="ECO:0000256" key="4">
    <source>
        <dbReference type="ARBA" id="ARBA00022723"/>
    </source>
</evidence>
<evidence type="ECO:0000256" key="10">
    <source>
        <dbReference type="PIRSR" id="PIRSR604808-2"/>
    </source>
</evidence>
<keyword evidence="6" id="KW-0378">Hydrolase</keyword>
<dbReference type="GO" id="GO:0003906">
    <property type="term" value="F:DNA-(apurinic or apyrimidinic site) endonuclease activity"/>
    <property type="evidence" value="ECO:0007669"/>
    <property type="project" value="TreeGrafter"/>
</dbReference>
<gene>
    <name evidence="14 15" type="primary">LOC124627508</name>
</gene>
<dbReference type="AlphaFoldDB" id="A0A9F7QZX6"/>
<proteinExistence type="inferred from homology"/>
<feature type="binding site" evidence="10">
    <location>
        <position position="238"/>
    </location>
    <ligand>
        <name>Mg(2+)</name>
        <dbReference type="ChEBI" id="CHEBI:18420"/>
        <label>1</label>
    </ligand>
</feature>
<dbReference type="RefSeq" id="XP_053536197.1">
    <property type="nucleotide sequence ID" value="XM_053680222.1"/>
</dbReference>
<evidence type="ECO:0000313" key="14">
    <source>
        <dbReference type="RefSeq" id="XP_053536195.1"/>
    </source>
</evidence>
<dbReference type="PANTHER" id="PTHR22748:SF26">
    <property type="entry name" value="ENDONUCLEASE_EXONUCLEASE_PHOSPHATASE DOMAIN-CONTAINING PROTEIN"/>
    <property type="match status" value="1"/>
</dbReference>
<accession>A0A9F7QZX6</accession>
<comment type="similarity">
    <text evidence="2">Belongs to the DNA repair enzymes AP/ExoA family.</text>
</comment>
<name>A0A9F7QZX6_ICTPU</name>
<dbReference type="OrthoDB" id="8961218at2759"/>
<feature type="site" description="Interaction with DNA substrate" evidence="11">
    <location>
        <position position="239"/>
    </location>
</feature>
<evidence type="ECO:0000256" key="6">
    <source>
        <dbReference type="ARBA" id="ARBA00022801"/>
    </source>
</evidence>
<evidence type="ECO:0000256" key="5">
    <source>
        <dbReference type="ARBA" id="ARBA00022763"/>
    </source>
</evidence>
<evidence type="ECO:0000256" key="9">
    <source>
        <dbReference type="PIRSR" id="PIRSR604808-1"/>
    </source>
</evidence>
<evidence type="ECO:0000256" key="7">
    <source>
        <dbReference type="ARBA" id="ARBA00022842"/>
    </source>
</evidence>
<dbReference type="InterPro" id="IPR004808">
    <property type="entry name" value="AP_endonuc_1"/>
</dbReference>
<keyword evidence="13" id="KW-1185">Reference proteome</keyword>
<dbReference type="GO" id="GO:0008081">
    <property type="term" value="F:phosphoric diester hydrolase activity"/>
    <property type="evidence" value="ECO:0007669"/>
    <property type="project" value="TreeGrafter"/>
</dbReference>
<feature type="active site" description="Proton donor/acceptor" evidence="9">
    <location>
        <position position="154"/>
    </location>
</feature>
<dbReference type="KEGG" id="ipu:124627508"/>
<dbReference type="InterPro" id="IPR005135">
    <property type="entry name" value="Endo/exonuclease/phosphatase"/>
</dbReference>
<reference evidence="13" key="1">
    <citation type="journal article" date="2016" name="Nat. Commun.">
        <title>The channel catfish genome sequence provides insights into the evolution of scale formation in teleosts.</title>
        <authorList>
            <person name="Liu Z."/>
            <person name="Liu S."/>
            <person name="Yao J."/>
            <person name="Bao L."/>
            <person name="Zhang J."/>
            <person name="Li Y."/>
            <person name="Jiang C."/>
            <person name="Sun L."/>
            <person name="Wang R."/>
            <person name="Zhang Y."/>
            <person name="Zhou T."/>
            <person name="Zeng Q."/>
            <person name="Fu Q."/>
            <person name="Gao S."/>
            <person name="Li N."/>
            <person name="Koren S."/>
            <person name="Jiang Y."/>
            <person name="Zimin A."/>
            <person name="Xu P."/>
            <person name="Phillippy A.M."/>
            <person name="Geng X."/>
            <person name="Song L."/>
            <person name="Sun F."/>
            <person name="Li C."/>
            <person name="Wang X."/>
            <person name="Chen A."/>
            <person name="Jin Y."/>
            <person name="Yuan Z."/>
            <person name="Yang Y."/>
            <person name="Tan S."/>
            <person name="Peatman E."/>
            <person name="Lu J."/>
            <person name="Qin Z."/>
            <person name="Dunham R."/>
            <person name="Li Z."/>
            <person name="Sonstegard T."/>
            <person name="Feng J."/>
            <person name="Danzmann R.G."/>
            <person name="Schroeder S."/>
            <person name="Scheffler B."/>
            <person name="Duke M.V."/>
            <person name="Ballard L."/>
            <person name="Kucuktas H."/>
            <person name="Kaltenboeck L."/>
            <person name="Liu H."/>
            <person name="Armbruster J."/>
            <person name="Xie Y."/>
            <person name="Kirby M.L."/>
            <person name="Tian Y."/>
            <person name="Flanagan M.E."/>
            <person name="Mu W."/>
            <person name="Waldbieser G.C."/>
        </authorList>
    </citation>
    <scope>NUCLEOTIDE SEQUENCE [LARGE SCALE GENOMIC DNA]</scope>
    <source>
        <strain evidence="13">SDA103</strain>
    </source>
</reference>
<feature type="binding site" evidence="10">
    <location>
        <position position="16"/>
    </location>
    <ligand>
        <name>Mg(2+)</name>
        <dbReference type="ChEBI" id="CHEBI:18420"/>
        <label>1</label>
    </ligand>
</feature>
<feature type="binding site" evidence="10">
    <location>
        <position position="154"/>
    </location>
    <ligand>
        <name>Mg(2+)</name>
        <dbReference type="ChEBI" id="CHEBI:18420"/>
        <label>1</label>
    </ligand>
</feature>
<organism evidence="13 14">
    <name type="scientific">Ictalurus punctatus</name>
    <name type="common">Channel catfish</name>
    <name type="synonym">Silurus punctatus</name>
    <dbReference type="NCBI Taxonomy" id="7998"/>
    <lineage>
        <taxon>Eukaryota</taxon>
        <taxon>Metazoa</taxon>
        <taxon>Chordata</taxon>
        <taxon>Craniata</taxon>
        <taxon>Vertebrata</taxon>
        <taxon>Euteleostomi</taxon>
        <taxon>Actinopterygii</taxon>
        <taxon>Neopterygii</taxon>
        <taxon>Teleostei</taxon>
        <taxon>Ostariophysi</taxon>
        <taxon>Siluriformes</taxon>
        <taxon>Ictaluridae</taxon>
        <taxon>Ictalurus</taxon>
    </lineage>
</organism>
<evidence type="ECO:0000256" key="8">
    <source>
        <dbReference type="ARBA" id="ARBA00023204"/>
    </source>
</evidence>
<feature type="binding site" evidence="10">
    <location>
        <position position="156"/>
    </location>
    <ligand>
        <name>Mg(2+)</name>
        <dbReference type="ChEBI" id="CHEBI:18420"/>
        <label>1</label>
    </ligand>
</feature>
<feature type="binding site" evidence="10">
    <location>
        <position position="239"/>
    </location>
    <ligand>
        <name>Mg(2+)</name>
        <dbReference type="ChEBI" id="CHEBI:18420"/>
        <label>1</label>
    </ligand>
</feature>
<evidence type="ECO:0000256" key="3">
    <source>
        <dbReference type="ARBA" id="ARBA00012115"/>
    </source>
</evidence>
<dbReference type="GO" id="GO:0008311">
    <property type="term" value="F:double-stranded DNA 3'-5' DNA exonuclease activity"/>
    <property type="evidence" value="ECO:0007669"/>
    <property type="project" value="UniProtKB-EC"/>
</dbReference>
<evidence type="ECO:0000256" key="1">
    <source>
        <dbReference type="ARBA" id="ARBA00000493"/>
    </source>
</evidence>
<evidence type="ECO:0000313" key="13">
    <source>
        <dbReference type="Proteomes" id="UP000221080"/>
    </source>
</evidence>
<sequence length="526" mass="61207">MSSQAEHEYLCFVTWNTNGIKGKKTSNSSAKISKLLNILSKLQADIVFMQETHVGPKCYQIFEKVEKENWHVFFTVYSPKSKGVAILIKKGVPFEYICHDEDCSGGYIVLFCYLYGELYTLVNVYNHKEDRIVLGRLKEYLIETAEGVLVVGGDFNTVLDPSFDRKPSTSRHSPFRAILEDFAVSLNLKDTWSYKSPTEKGFTRRQNKSFSRLDMFFMPEDKIKRVYNIITRKQDISDHYPLILKLTVHKKTEKQIPNVAKWLEEDKLNSDVTAGKISGAEILSVIKSLTNSEEHRLDELEVYSYKRFQCSLTEILKIHFNIMLTNKCLYTSFDESYCSGDRRIFNVDYLIFTQILAKRLDAFITPSFKGKIEKNLHTMFSVTFEAGEQEIKWSFLLDTLNNLKQIPSTPSPDFDILDCILPSVQSSRELRRLRVGCPLTNTIFNLALKHLEDKIFYFKYKCEEVRHLSGKRHKRNCKEIMSMATVCYQRRVLLIHTKLKEHELNGFKDQVKNSGLKYRLKQNTTF</sequence>
<comment type="cofactor">
    <cofactor evidence="10">
        <name>Mg(2+)</name>
        <dbReference type="ChEBI" id="CHEBI:18420"/>
    </cofactor>
    <cofactor evidence="10">
        <name>Mn(2+)</name>
        <dbReference type="ChEBI" id="CHEBI:29035"/>
    </cofactor>
    <text evidence="10">Probably binds two magnesium or manganese ions per subunit.</text>
</comment>
<feature type="active site" evidence="9">
    <location>
        <position position="125"/>
    </location>
</feature>
<feature type="site" description="Transition state stabilizer" evidence="11">
    <location>
        <position position="156"/>
    </location>
</feature>
<dbReference type="GeneID" id="124627508"/>
<keyword evidence="4 10" id="KW-0479">Metal-binding</keyword>
<feature type="site" description="Important for catalytic activity" evidence="11">
    <location>
        <position position="214"/>
    </location>
</feature>
<feature type="active site" description="Proton acceptor" evidence="9">
    <location>
        <position position="239"/>
    </location>
</feature>
<dbReference type="EC" id="3.1.11.2" evidence="3"/>
<dbReference type="PANTHER" id="PTHR22748">
    <property type="entry name" value="AP ENDONUCLEASE"/>
    <property type="match status" value="1"/>
</dbReference>
<keyword evidence="5" id="KW-0227">DNA damage</keyword>
<protein>
    <recommendedName>
        <fullName evidence="3">exodeoxyribonuclease III</fullName>
        <ecNumber evidence="3">3.1.11.2</ecNumber>
    </recommendedName>
</protein>
<keyword evidence="10" id="KW-0464">Manganese</keyword>
<comment type="catalytic activity">
    <reaction evidence="1">
        <text>Exonucleolytic cleavage in the 3'- to 5'-direction to yield nucleoside 5'-phosphates.</text>
        <dbReference type="EC" id="3.1.11.2"/>
    </reaction>
</comment>
<reference evidence="14 15" key="2">
    <citation type="submission" date="2025-04" db="UniProtKB">
        <authorList>
            <consortium name="RefSeq"/>
        </authorList>
    </citation>
    <scope>IDENTIFICATION</scope>
    <source>
        <tissue evidence="14 15">Blood</tissue>
    </source>
</reference>
<keyword evidence="8" id="KW-0234">DNA repair</keyword>
<dbReference type="Gene3D" id="3.60.10.10">
    <property type="entry name" value="Endonuclease/exonuclease/phosphatase"/>
    <property type="match status" value="1"/>
</dbReference>
<feature type="domain" description="Endonuclease/exonuclease/phosphatase" evidence="12">
    <location>
        <begin position="13"/>
        <end position="239"/>
    </location>
</feature>
<evidence type="ECO:0000259" key="12">
    <source>
        <dbReference type="Pfam" id="PF03372"/>
    </source>
</evidence>
<evidence type="ECO:0000256" key="11">
    <source>
        <dbReference type="PIRSR" id="PIRSR604808-3"/>
    </source>
</evidence>
<feature type="binding site" evidence="10">
    <location>
        <position position="51"/>
    </location>
    <ligand>
        <name>Mg(2+)</name>
        <dbReference type="ChEBI" id="CHEBI:18420"/>
        <label>1</label>
    </ligand>
</feature>
<evidence type="ECO:0000256" key="2">
    <source>
        <dbReference type="ARBA" id="ARBA00007092"/>
    </source>
</evidence>